<dbReference type="Gene3D" id="1.25.40.10">
    <property type="entry name" value="Tetratricopeptide repeat domain"/>
    <property type="match status" value="1"/>
</dbReference>
<dbReference type="SUPFAM" id="SSF81901">
    <property type="entry name" value="HCP-like"/>
    <property type="match status" value="1"/>
</dbReference>
<reference evidence="3 4" key="1">
    <citation type="submission" date="2016-10" db="EMBL/GenBank/DDBJ databases">
        <authorList>
            <person name="de Groot N.N."/>
        </authorList>
    </citation>
    <scope>NUCLEOTIDE SEQUENCE [LARGE SCALE GENOMIC DNA]</scope>
    <source>
        <strain evidence="3 4">DSM 29340</strain>
    </source>
</reference>
<feature type="region of interest" description="Disordered" evidence="1">
    <location>
        <begin position="125"/>
        <end position="159"/>
    </location>
</feature>
<evidence type="ECO:0000313" key="4">
    <source>
        <dbReference type="Proteomes" id="UP000199379"/>
    </source>
</evidence>
<evidence type="ECO:0000256" key="2">
    <source>
        <dbReference type="SAM" id="Phobius"/>
    </source>
</evidence>
<keyword evidence="2" id="KW-1133">Transmembrane helix</keyword>
<dbReference type="InterPro" id="IPR011990">
    <property type="entry name" value="TPR-like_helical_dom_sf"/>
</dbReference>
<dbReference type="Proteomes" id="UP000199379">
    <property type="component" value="Unassembled WGS sequence"/>
</dbReference>
<keyword evidence="2" id="KW-0472">Membrane</keyword>
<evidence type="ECO:0000256" key="1">
    <source>
        <dbReference type="SAM" id="MobiDB-lite"/>
    </source>
</evidence>
<dbReference type="RefSeq" id="WP_092362976.1">
    <property type="nucleotide sequence ID" value="NZ_BMGV01000002.1"/>
</dbReference>
<name>A0A1H6TUH4_9RHOB</name>
<keyword evidence="4" id="KW-1185">Reference proteome</keyword>
<feature type="transmembrane region" description="Helical" evidence="2">
    <location>
        <begin position="165"/>
        <end position="184"/>
    </location>
</feature>
<dbReference type="EMBL" id="FNYD01000002">
    <property type="protein sequence ID" value="SEI83718.1"/>
    <property type="molecule type" value="Genomic_DNA"/>
</dbReference>
<dbReference type="OrthoDB" id="7876085at2"/>
<accession>A0A1H6TUH4</accession>
<keyword evidence="2" id="KW-0812">Transmembrane</keyword>
<gene>
    <name evidence="3" type="ORF">SAMN05444007_102444</name>
</gene>
<organism evidence="3 4">
    <name type="scientific">Cribrihabitans marinus</name>
    <dbReference type="NCBI Taxonomy" id="1227549"/>
    <lineage>
        <taxon>Bacteria</taxon>
        <taxon>Pseudomonadati</taxon>
        <taxon>Pseudomonadota</taxon>
        <taxon>Alphaproteobacteria</taxon>
        <taxon>Rhodobacterales</taxon>
        <taxon>Paracoccaceae</taxon>
        <taxon>Cribrihabitans</taxon>
    </lineage>
</organism>
<proteinExistence type="predicted"/>
<sequence length="327" mass="34904">MSLSVHPDPRTEGGGYGYLKMPGGSWPDQVKVAVQDAYSGRWLAPTADGASDWRPEHHAFGPYNVHRHRDSDWVRIGPEIIDSIEEYTPLSIQVEDVAHVMTWPDTVPPRLRSARSGGLQTIVKPRRDATEDTVVAPPPPPVAGTEDTAQPDPVPDPTPARKARIWPILVLLLIGAGAAAWYLAVEPHVRTAPNAPAVEPVASSGECALDGLRGRGGFAEQMAAVRACGSAVSPDTALRLVEDAAATENPQALLLFGTLYDGDRLDAAIETGVGLSFADDPARAVEYYARAVEAGSAEAAEQVGRICARLQDSGLTLEKGAYDDYCR</sequence>
<dbReference type="STRING" id="1227549.SAMN05444007_102444"/>
<evidence type="ECO:0000313" key="3">
    <source>
        <dbReference type="EMBL" id="SEI83718.1"/>
    </source>
</evidence>
<protein>
    <submittedName>
        <fullName evidence="3">Uncharacterized protein</fullName>
    </submittedName>
</protein>
<dbReference type="AlphaFoldDB" id="A0A1H6TUH4"/>